<dbReference type="EMBL" id="SMGK01000001">
    <property type="protein sequence ID" value="TCK75454.1"/>
    <property type="molecule type" value="Genomic_DNA"/>
</dbReference>
<evidence type="ECO:0000313" key="2">
    <source>
        <dbReference type="EMBL" id="TCK75454.1"/>
    </source>
</evidence>
<name>A0A4R1LBE0_9BACT</name>
<sequence length="334" mass="36332">MKSWRKHLLRLLPALLVVASAPRCLAVSCTTQAQMSEAQRTIYVQTVKVLATDISNGDAQAVKATTISSVAADFGGIASTIQSASPLMKNASVTIDSLYALNATDLKTAQQADFFCSGSTSRLLVTLTIPNLPPGRYVVAIVHATGVAQPQQMAIVLQNDPPASAGWKLAGLFVRPMSSAGHDGLWYWTEARKYADRKLNWNAFFYYQTAEYLLRPVDFLSSPNLEKLQKEATSIQPEGIPGAQPMQLTTAGKTFYINNIHTDGSLGGLDLVINYQTSSVANPVAVRAEIIELMKGILDQHPELRLAFHGLWVYANAPGQQRFAIELPMNQIAL</sequence>
<evidence type="ECO:0000313" key="3">
    <source>
        <dbReference type="Proteomes" id="UP000295210"/>
    </source>
</evidence>
<protein>
    <recommendedName>
        <fullName evidence="4">GerMN domain-containing protein</fullName>
    </recommendedName>
</protein>
<feature type="chain" id="PRO_5020199775" description="GerMN domain-containing protein" evidence="1">
    <location>
        <begin position="27"/>
        <end position="334"/>
    </location>
</feature>
<comment type="caution">
    <text evidence="2">The sequence shown here is derived from an EMBL/GenBank/DDBJ whole genome shotgun (WGS) entry which is preliminary data.</text>
</comment>
<evidence type="ECO:0000256" key="1">
    <source>
        <dbReference type="SAM" id="SignalP"/>
    </source>
</evidence>
<keyword evidence="3" id="KW-1185">Reference proteome</keyword>
<proteinExistence type="predicted"/>
<keyword evidence="1" id="KW-0732">Signal</keyword>
<dbReference type="AlphaFoldDB" id="A0A4R1LBE0"/>
<reference evidence="2 3" key="1">
    <citation type="submission" date="2019-03" db="EMBL/GenBank/DDBJ databases">
        <title>Genomic Encyclopedia of Type Strains, Phase IV (KMG-IV): sequencing the most valuable type-strain genomes for metagenomic binning, comparative biology and taxonomic classification.</title>
        <authorList>
            <person name="Goeker M."/>
        </authorList>
    </citation>
    <scope>NUCLEOTIDE SEQUENCE [LARGE SCALE GENOMIC DNA]</scope>
    <source>
        <strain evidence="2 3">DSM 103428</strain>
    </source>
</reference>
<evidence type="ECO:0008006" key="4">
    <source>
        <dbReference type="Google" id="ProtNLM"/>
    </source>
</evidence>
<accession>A0A4R1LBE0</accession>
<dbReference type="Proteomes" id="UP000295210">
    <property type="component" value="Unassembled WGS sequence"/>
</dbReference>
<gene>
    <name evidence="2" type="ORF">C7378_0437</name>
</gene>
<organism evidence="2 3">
    <name type="scientific">Acidipila rosea</name>
    <dbReference type="NCBI Taxonomy" id="768535"/>
    <lineage>
        <taxon>Bacteria</taxon>
        <taxon>Pseudomonadati</taxon>
        <taxon>Acidobacteriota</taxon>
        <taxon>Terriglobia</taxon>
        <taxon>Terriglobales</taxon>
        <taxon>Acidobacteriaceae</taxon>
        <taxon>Acidipila</taxon>
    </lineage>
</organism>
<feature type="signal peptide" evidence="1">
    <location>
        <begin position="1"/>
        <end position="26"/>
    </location>
</feature>